<protein>
    <recommendedName>
        <fullName evidence="2">SGNH hydrolase-type esterase domain-containing protein</fullName>
    </recommendedName>
</protein>
<reference evidence="4" key="1">
    <citation type="submission" date="2017-04" db="EMBL/GenBank/DDBJ databases">
        <title>Function of individual gut microbiota members based on whole genome sequencing of pure cultures obtained from chicken caecum.</title>
        <authorList>
            <person name="Medvecky M."/>
            <person name="Cejkova D."/>
            <person name="Polansky O."/>
            <person name="Karasova D."/>
            <person name="Kubasova T."/>
            <person name="Cizek A."/>
            <person name="Rychlik I."/>
        </authorList>
    </citation>
    <scope>NUCLEOTIDE SEQUENCE [LARGE SCALE GENOMIC DNA]</scope>
    <source>
        <strain evidence="4">An178</strain>
    </source>
</reference>
<evidence type="ECO:0000313" key="4">
    <source>
        <dbReference type="Proteomes" id="UP000195447"/>
    </source>
</evidence>
<evidence type="ECO:0000259" key="2">
    <source>
        <dbReference type="Pfam" id="PF13472"/>
    </source>
</evidence>
<feature type="transmembrane region" description="Helical" evidence="1">
    <location>
        <begin position="12"/>
        <end position="32"/>
    </location>
</feature>
<dbReference type="RefSeq" id="WP_087158839.1">
    <property type="nucleotide sequence ID" value="NZ_NFKM01000014.1"/>
</dbReference>
<keyword evidence="4" id="KW-1185">Reference proteome</keyword>
<comment type="caution">
    <text evidence="3">The sequence shown here is derived from an EMBL/GenBank/DDBJ whole genome shotgun (WGS) entry which is preliminary data.</text>
</comment>
<sequence length="253" mass="28834">MDRIILELKKYKNIIIGIVVVCVVIVTLFLLWPKHSTNGVDYIKESESKGPSALSEQLSERRLEERKRAIQDGKLDVFGLFDDYLILGDSRATGFYLYGYLLESRVYAYNGATILNIDEWIDSIQQLQPQNIYIAFGMNDIKNNLNNTSNGSYSQLLSEQIKKILNVCPQANIYVNSIIPASQSVTQSNSDLWSQIDVYNAQIQQACQDNGWTYIDNSSLVQDQSEPIYESDGIHFVSSFYEKWARNIMGVLE</sequence>
<dbReference type="Proteomes" id="UP000195447">
    <property type="component" value="Unassembled WGS sequence"/>
</dbReference>
<dbReference type="EMBL" id="NFKM01000014">
    <property type="protein sequence ID" value="OUP59351.1"/>
    <property type="molecule type" value="Genomic_DNA"/>
</dbReference>
<dbReference type="SUPFAM" id="SSF52266">
    <property type="entry name" value="SGNH hydrolase"/>
    <property type="match status" value="1"/>
</dbReference>
<dbReference type="InterPro" id="IPR013830">
    <property type="entry name" value="SGNH_hydro"/>
</dbReference>
<proteinExistence type="predicted"/>
<name>A0A1Y4LWC8_9FIRM</name>
<dbReference type="InterPro" id="IPR036514">
    <property type="entry name" value="SGNH_hydro_sf"/>
</dbReference>
<dbReference type="Pfam" id="PF13472">
    <property type="entry name" value="Lipase_GDSL_2"/>
    <property type="match status" value="1"/>
</dbReference>
<feature type="domain" description="SGNH hydrolase-type esterase" evidence="2">
    <location>
        <begin position="99"/>
        <end position="236"/>
    </location>
</feature>
<accession>A0A1Y4LWC8</accession>
<organism evidence="3 4">
    <name type="scientific">Faecalitalea cylindroides</name>
    <dbReference type="NCBI Taxonomy" id="39483"/>
    <lineage>
        <taxon>Bacteria</taxon>
        <taxon>Bacillati</taxon>
        <taxon>Bacillota</taxon>
        <taxon>Erysipelotrichia</taxon>
        <taxon>Erysipelotrichales</taxon>
        <taxon>Erysipelotrichaceae</taxon>
        <taxon>Faecalitalea</taxon>
    </lineage>
</organism>
<keyword evidence="1" id="KW-0472">Membrane</keyword>
<dbReference type="Gene3D" id="3.40.50.1110">
    <property type="entry name" value="SGNH hydrolase"/>
    <property type="match status" value="1"/>
</dbReference>
<keyword evidence="1" id="KW-1133">Transmembrane helix</keyword>
<evidence type="ECO:0000256" key="1">
    <source>
        <dbReference type="SAM" id="Phobius"/>
    </source>
</evidence>
<gene>
    <name evidence="3" type="ORF">B5F14_07320</name>
</gene>
<evidence type="ECO:0000313" key="3">
    <source>
        <dbReference type="EMBL" id="OUP59351.1"/>
    </source>
</evidence>
<keyword evidence="1" id="KW-0812">Transmembrane</keyword>
<dbReference type="AlphaFoldDB" id="A0A1Y4LWC8"/>